<evidence type="ECO:0000313" key="4">
    <source>
        <dbReference type="EMBL" id="RGM41796.1"/>
    </source>
</evidence>
<feature type="compositionally biased region" description="Low complexity" evidence="2">
    <location>
        <begin position="149"/>
        <end position="163"/>
    </location>
</feature>
<keyword evidence="1" id="KW-0238">DNA-binding</keyword>
<evidence type="ECO:0000259" key="3">
    <source>
        <dbReference type="Pfam" id="PF18291"/>
    </source>
</evidence>
<dbReference type="Pfam" id="PF18291">
    <property type="entry name" value="HU-HIG"/>
    <property type="match status" value="1"/>
</dbReference>
<dbReference type="RefSeq" id="WP_117747446.1">
    <property type="nucleotide sequence ID" value="NZ_QSTF01000006.1"/>
</dbReference>
<dbReference type="EMBL" id="QSTF01000006">
    <property type="protein sequence ID" value="RGM41796.1"/>
    <property type="molecule type" value="Genomic_DNA"/>
</dbReference>
<dbReference type="AlphaFoldDB" id="A0A3E4WHQ5"/>
<dbReference type="SUPFAM" id="SSF47729">
    <property type="entry name" value="IHF-like DNA-binding proteins"/>
    <property type="match status" value="1"/>
</dbReference>
<comment type="caution">
    <text evidence="4">The sequence shown here is derived from an EMBL/GenBank/DDBJ whole genome shotgun (WGS) entry which is preliminary data.</text>
</comment>
<dbReference type="Proteomes" id="UP000260780">
    <property type="component" value="Unassembled WGS sequence"/>
</dbReference>
<feature type="compositionally biased region" description="Gly residues" evidence="2">
    <location>
        <begin position="164"/>
        <end position="175"/>
    </location>
</feature>
<dbReference type="InterPro" id="IPR041607">
    <property type="entry name" value="HU-HIG"/>
</dbReference>
<evidence type="ECO:0000256" key="2">
    <source>
        <dbReference type="SAM" id="MobiDB-lite"/>
    </source>
</evidence>
<dbReference type="InterPro" id="IPR010992">
    <property type="entry name" value="IHF-like_DNA-bd_dom_sf"/>
</dbReference>
<proteinExistence type="predicted"/>
<evidence type="ECO:0000313" key="5">
    <source>
        <dbReference type="Proteomes" id="UP000260780"/>
    </source>
</evidence>
<reference evidence="4 5" key="1">
    <citation type="submission" date="2018-08" db="EMBL/GenBank/DDBJ databases">
        <title>A genome reference for cultivated species of the human gut microbiota.</title>
        <authorList>
            <person name="Zou Y."/>
            <person name="Xue W."/>
            <person name="Luo G."/>
        </authorList>
    </citation>
    <scope>NUCLEOTIDE SEQUENCE [LARGE SCALE GENOMIC DNA]</scope>
    <source>
        <strain evidence="4 5">OM08-14</strain>
    </source>
</reference>
<protein>
    <recommendedName>
        <fullName evidence="3">HU domain-containing protein</fullName>
    </recommendedName>
</protein>
<feature type="domain" description="HU" evidence="3">
    <location>
        <begin position="3"/>
        <end position="125"/>
    </location>
</feature>
<feature type="region of interest" description="Disordered" evidence="2">
    <location>
        <begin position="147"/>
        <end position="175"/>
    </location>
</feature>
<evidence type="ECO:0000256" key="1">
    <source>
        <dbReference type="ARBA" id="ARBA00023125"/>
    </source>
</evidence>
<name>A0A3E4WHQ5_9BACT</name>
<dbReference type="GO" id="GO:0003677">
    <property type="term" value="F:DNA binding"/>
    <property type="evidence" value="ECO:0007669"/>
    <property type="project" value="UniProtKB-KW"/>
</dbReference>
<gene>
    <name evidence="4" type="ORF">DXC17_04125</name>
</gene>
<sequence>MYKYKLVKKINPQDKAAPKKWYAIPISEVPQTVKAMTCAATENTTTAPIEMEAALELLGRHARQQLQQGHTVRVGDLGTIRVSFKSDGVENITDFNAGAMIKNPRIIFTPSKEFRESVLQGIQFQNAGVLDEGISYASLADYKKAKGITSSGSDDVGGSSTESGGTGEDGGGGFS</sequence>
<accession>A0A3E4WHQ5</accession>
<organism evidence="4 5">
    <name type="scientific">Phocaeicola plebeius</name>
    <dbReference type="NCBI Taxonomy" id="310297"/>
    <lineage>
        <taxon>Bacteria</taxon>
        <taxon>Pseudomonadati</taxon>
        <taxon>Bacteroidota</taxon>
        <taxon>Bacteroidia</taxon>
        <taxon>Bacteroidales</taxon>
        <taxon>Bacteroidaceae</taxon>
        <taxon>Phocaeicola</taxon>
    </lineage>
</organism>